<comment type="subcellular location">
    <subcellularLocation>
        <location evidence="2">Membrane</location>
        <topology evidence="2">Multi-pass membrane protein</topology>
    </subcellularLocation>
</comment>
<dbReference type="PRINTS" id="PR00344">
    <property type="entry name" value="BCTRLSENSOR"/>
</dbReference>
<dbReference type="Pfam" id="PF00512">
    <property type="entry name" value="HisKA"/>
    <property type="match status" value="1"/>
</dbReference>
<evidence type="ECO:0000256" key="11">
    <source>
        <dbReference type="SAM" id="Phobius"/>
    </source>
</evidence>
<dbReference type="Gene3D" id="3.30.565.10">
    <property type="entry name" value="Histidine kinase-like ATPase, C-terminal domain"/>
    <property type="match status" value="1"/>
</dbReference>
<dbReference type="GO" id="GO:0005524">
    <property type="term" value="F:ATP binding"/>
    <property type="evidence" value="ECO:0007669"/>
    <property type="project" value="UniProtKB-KW"/>
</dbReference>
<evidence type="ECO:0000256" key="2">
    <source>
        <dbReference type="ARBA" id="ARBA00004141"/>
    </source>
</evidence>
<dbReference type="InterPro" id="IPR003661">
    <property type="entry name" value="HisK_dim/P_dom"/>
</dbReference>
<dbReference type="SUPFAM" id="SSF47384">
    <property type="entry name" value="Homodimeric domain of signal transducing histidine kinase"/>
    <property type="match status" value="1"/>
</dbReference>
<comment type="caution">
    <text evidence="13">The sequence shown here is derived from an EMBL/GenBank/DDBJ whole genome shotgun (WGS) entry which is preliminary data.</text>
</comment>
<keyword evidence="5" id="KW-0808">Transferase</keyword>
<keyword evidence="11" id="KW-0812">Transmembrane</keyword>
<name>A0A4R6C1A1_9STAP</name>
<evidence type="ECO:0000256" key="8">
    <source>
        <dbReference type="ARBA" id="ARBA00022840"/>
    </source>
</evidence>
<evidence type="ECO:0000313" key="14">
    <source>
        <dbReference type="Proteomes" id="UP000294843"/>
    </source>
</evidence>
<accession>A0A4R6C1A1</accession>
<feature type="transmembrane region" description="Helical" evidence="11">
    <location>
        <begin position="51"/>
        <end position="70"/>
    </location>
</feature>
<evidence type="ECO:0000256" key="4">
    <source>
        <dbReference type="ARBA" id="ARBA00022553"/>
    </source>
</evidence>
<evidence type="ECO:0000256" key="7">
    <source>
        <dbReference type="ARBA" id="ARBA00022777"/>
    </source>
</evidence>
<reference evidence="13 14" key="1">
    <citation type="submission" date="2019-01" db="EMBL/GenBank/DDBJ databases">
        <title>Draft genome sequences of the type strains of six Macrococcus species.</title>
        <authorList>
            <person name="Mazhar S."/>
            <person name="Altermann E."/>
            <person name="Hill C."/>
            <person name="Mcauliffe O."/>
        </authorList>
    </citation>
    <scope>NUCLEOTIDE SEQUENCE [LARGE SCALE GENOMIC DNA]</scope>
    <source>
        <strain evidence="13 14">ATCC 51825</strain>
    </source>
</reference>
<feature type="domain" description="Histidine kinase" evidence="12">
    <location>
        <begin position="324"/>
        <end position="531"/>
    </location>
</feature>
<dbReference type="PROSITE" id="PS50109">
    <property type="entry name" value="HIS_KIN"/>
    <property type="match status" value="1"/>
</dbReference>
<keyword evidence="7" id="KW-0418">Kinase</keyword>
<dbReference type="Gene3D" id="1.10.287.130">
    <property type="match status" value="1"/>
</dbReference>
<feature type="transmembrane region" description="Helical" evidence="11">
    <location>
        <begin position="277"/>
        <end position="297"/>
    </location>
</feature>
<dbReference type="SUPFAM" id="SSF55874">
    <property type="entry name" value="ATPase domain of HSP90 chaperone/DNA topoisomerase II/histidine kinase"/>
    <property type="match status" value="1"/>
</dbReference>
<dbReference type="CDD" id="cd00082">
    <property type="entry name" value="HisKA"/>
    <property type="match status" value="1"/>
</dbReference>
<evidence type="ECO:0000256" key="3">
    <source>
        <dbReference type="ARBA" id="ARBA00012438"/>
    </source>
</evidence>
<keyword evidence="6" id="KW-0547">Nucleotide-binding</keyword>
<comment type="catalytic activity">
    <reaction evidence="1">
        <text>ATP + protein L-histidine = ADP + protein N-phospho-L-histidine.</text>
        <dbReference type="EC" id="2.7.13.3"/>
    </reaction>
</comment>
<dbReference type="GO" id="GO:0000155">
    <property type="term" value="F:phosphorelay sensor kinase activity"/>
    <property type="evidence" value="ECO:0007669"/>
    <property type="project" value="InterPro"/>
</dbReference>
<dbReference type="AlphaFoldDB" id="A0A4R6C1A1"/>
<dbReference type="SMART" id="SM00388">
    <property type="entry name" value="HisKA"/>
    <property type="match status" value="1"/>
</dbReference>
<dbReference type="OrthoDB" id="9815750at2"/>
<dbReference type="GO" id="GO:0016020">
    <property type="term" value="C:membrane"/>
    <property type="evidence" value="ECO:0007669"/>
    <property type="project" value="UniProtKB-SubCell"/>
</dbReference>
<evidence type="ECO:0000256" key="1">
    <source>
        <dbReference type="ARBA" id="ARBA00000085"/>
    </source>
</evidence>
<dbReference type="InterPro" id="IPR004358">
    <property type="entry name" value="Sig_transdc_His_kin-like_C"/>
</dbReference>
<evidence type="ECO:0000313" key="13">
    <source>
        <dbReference type="EMBL" id="TDM14891.1"/>
    </source>
</evidence>
<evidence type="ECO:0000256" key="6">
    <source>
        <dbReference type="ARBA" id="ARBA00022741"/>
    </source>
</evidence>
<dbReference type="SMART" id="SM00387">
    <property type="entry name" value="HATPase_c"/>
    <property type="match status" value="1"/>
</dbReference>
<dbReference type="InterPro" id="IPR036097">
    <property type="entry name" value="HisK_dim/P_sf"/>
</dbReference>
<dbReference type="EC" id="2.7.13.3" evidence="3"/>
<keyword evidence="9" id="KW-0902">Two-component regulatory system</keyword>
<evidence type="ECO:0000256" key="5">
    <source>
        <dbReference type="ARBA" id="ARBA00022679"/>
    </source>
</evidence>
<dbReference type="InterPro" id="IPR005467">
    <property type="entry name" value="His_kinase_dom"/>
</dbReference>
<dbReference type="Gene3D" id="3.30.450.20">
    <property type="entry name" value="PAS domain"/>
    <property type="match status" value="2"/>
</dbReference>
<dbReference type="Pfam" id="PF02518">
    <property type="entry name" value="HATPase_c"/>
    <property type="match status" value="1"/>
</dbReference>
<keyword evidence="11" id="KW-1133">Transmembrane helix</keyword>
<dbReference type="InterPro" id="IPR003594">
    <property type="entry name" value="HATPase_dom"/>
</dbReference>
<dbReference type="Proteomes" id="UP000294843">
    <property type="component" value="Unassembled WGS sequence"/>
</dbReference>
<evidence type="ECO:0000259" key="12">
    <source>
        <dbReference type="PROSITE" id="PS50109"/>
    </source>
</evidence>
<dbReference type="PANTHER" id="PTHR43065">
    <property type="entry name" value="SENSOR HISTIDINE KINASE"/>
    <property type="match status" value="1"/>
</dbReference>
<dbReference type="CDD" id="cd18773">
    <property type="entry name" value="PDC1_HK_sensor"/>
    <property type="match status" value="1"/>
</dbReference>
<organism evidence="13 14">
    <name type="scientific">Macrococcus bovicus</name>
    <dbReference type="NCBI Taxonomy" id="69968"/>
    <lineage>
        <taxon>Bacteria</taxon>
        <taxon>Bacillati</taxon>
        <taxon>Bacillota</taxon>
        <taxon>Bacilli</taxon>
        <taxon>Bacillales</taxon>
        <taxon>Staphylococcaceae</taxon>
        <taxon>Macrococcus</taxon>
    </lineage>
</organism>
<sequence>MSGLEQIHVREEHATYVICCYNMYIKLMHAITLSHYIKFMSGVFMKYLQRYILVNLIITLTLSIFSYFVILQHDKDFEQSSIDRSLSIHEQQITNFIDDATSTVQTIATVMEVAPKTEAIQSAINSSRSKDGSYKSISIIDQNGRVIISSNSNLVGRREHSYDFYKQHKDPHQISINFSTEEFNGVDDIYISKFMTYQKQPVVIVAEMNINTLMTSVDAVQRLRSVELTDLNNNVIFTSRKLNEEGVSSSKTLQNVDWRLKITSNRHLELEALKTTAILFLLLTLIVATIQLFNNIYERQKEKLRLIEEINAQKKELIGMLAANTAHEIKNPLTSVRGFVELLELKYDRQGDNPHFAIIKTEIDRITDIVGQFLLLGRPTEENNEPTEVVKVVKDTLNFMKYDFDVHQMRLISSYQEPELYTMMATDQLKQVLINLLQNAKEAIPEGRSGVIEIKVQLQDMIIITISDNGIGMSESTLNQLYEPFFTTKITGTGLGLPVTRNMIELAGGTIEAQSTVDVGTTFIVRLPISQS</sequence>
<keyword evidence="10 11" id="KW-0472">Membrane</keyword>
<keyword evidence="8" id="KW-0067">ATP-binding</keyword>
<protein>
    <recommendedName>
        <fullName evidence="3">histidine kinase</fullName>
        <ecNumber evidence="3">2.7.13.3</ecNumber>
    </recommendedName>
</protein>
<gene>
    <name evidence="13" type="ORF">ERX55_02830</name>
</gene>
<keyword evidence="4" id="KW-0597">Phosphoprotein</keyword>
<evidence type="ECO:0000256" key="10">
    <source>
        <dbReference type="ARBA" id="ARBA00023136"/>
    </source>
</evidence>
<dbReference type="InterPro" id="IPR036890">
    <property type="entry name" value="HATPase_C_sf"/>
</dbReference>
<keyword evidence="14" id="KW-1185">Reference proteome</keyword>
<proteinExistence type="predicted"/>
<dbReference type="EMBL" id="SCWF01000002">
    <property type="protein sequence ID" value="TDM14891.1"/>
    <property type="molecule type" value="Genomic_DNA"/>
</dbReference>
<dbReference type="PANTHER" id="PTHR43065:SF10">
    <property type="entry name" value="PEROXIDE STRESS-ACTIVATED HISTIDINE KINASE MAK3"/>
    <property type="match status" value="1"/>
</dbReference>
<evidence type="ECO:0000256" key="9">
    <source>
        <dbReference type="ARBA" id="ARBA00023012"/>
    </source>
</evidence>